<keyword evidence="2" id="KW-0812">Transmembrane</keyword>
<proteinExistence type="predicted"/>
<reference evidence="4" key="1">
    <citation type="journal article" date="2019" name="Int. J. Syst. Evol. Microbiol.">
        <title>The Global Catalogue of Microorganisms (GCM) 10K type strain sequencing project: providing services to taxonomists for standard genome sequencing and annotation.</title>
        <authorList>
            <consortium name="The Broad Institute Genomics Platform"/>
            <consortium name="The Broad Institute Genome Sequencing Center for Infectious Disease"/>
            <person name="Wu L."/>
            <person name="Ma J."/>
        </authorList>
    </citation>
    <scope>NUCLEOTIDE SEQUENCE [LARGE SCALE GENOMIC DNA]</scope>
    <source>
        <strain evidence="4">KCTC 62195</strain>
    </source>
</reference>
<feature type="transmembrane region" description="Helical" evidence="2">
    <location>
        <begin position="14"/>
        <end position="34"/>
    </location>
</feature>
<organism evidence="3 4">
    <name type="scientific">Azotobacter bryophylli</name>
    <dbReference type="NCBI Taxonomy" id="1986537"/>
    <lineage>
        <taxon>Bacteria</taxon>
        <taxon>Pseudomonadati</taxon>
        <taxon>Pseudomonadota</taxon>
        <taxon>Gammaproteobacteria</taxon>
        <taxon>Pseudomonadales</taxon>
        <taxon>Pseudomonadaceae</taxon>
        <taxon>Azotobacter</taxon>
    </lineage>
</organism>
<evidence type="ECO:0000313" key="3">
    <source>
        <dbReference type="EMBL" id="MFC2971088.1"/>
    </source>
</evidence>
<evidence type="ECO:0000256" key="1">
    <source>
        <dbReference type="SAM" id="MobiDB-lite"/>
    </source>
</evidence>
<evidence type="ECO:0000313" key="4">
    <source>
        <dbReference type="Proteomes" id="UP001595457"/>
    </source>
</evidence>
<sequence>MKNQQSAVPITTEAVIFGCILLNAALIISGSMFLDQLVWQTESQSANPIRHERPKAGAQEPDWLASRETSPDCRVVRASEPSTNQDGGFLHICY</sequence>
<feature type="region of interest" description="Disordered" evidence="1">
    <location>
        <begin position="44"/>
        <end position="71"/>
    </location>
</feature>
<protein>
    <submittedName>
        <fullName evidence="3">Uncharacterized protein</fullName>
    </submittedName>
</protein>
<gene>
    <name evidence="3" type="ORF">ACFOJE_02500</name>
</gene>
<name>A0ABV7APW0_9GAMM</name>
<dbReference type="EMBL" id="JBHRSJ010000002">
    <property type="protein sequence ID" value="MFC2971088.1"/>
    <property type="molecule type" value="Genomic_DNA"/>
</dbReference>
<keyword evidence="2" id="KW-1133">Transmembrane helix</keyword>
<dbReference type="RefSeq" id="WP_377812671.1">
    <property type="nucleotide sequence ID" value="NZ_JBHRSJ010000002.1"/>
</dbReference>
<keyword evidence="4" id="KW-1185">Reference proteome</keyword>
<keyword evidence="2" id="KW-0472">Membrane</keyword>
<accession>A0ABV7APW0</accession>
<dbReference type="Proteomes" id="UP001595457">
    <property type="component" value="Unassembled WGS sequence"/>
</dbReference>
<evidence type="ECO:0000256" key="2">
    <source>
        <dbReference type="SAM" id="Phobius"/>
    </source>
</evidence>
<comment type="caution">
    <text evidence="3">The sequence shown here is derived from an EMBL/GenBank/DDBJ whole genome shotgun (WGS) entry which is preliminary data.</text>
</comment>